<dbReference type="STRING" id="5627.A0A1C7MQG1"/>
<dbReference type="InterPro" id="IPR014710">
    <property type="entry name" value="RmlC-like_jellyroll"/>
</dbReference>
<evidence type="ECO:0008006" key="3">
    <source>
        <dbReference type="Google" id="ProtNLM"/>
    </source>
</evidence>
<reference evidence="1 2" key="1">
    <citation type="submission" date="2016-03" db="EMBL/GenBank/DDBJ databases">
        <title>Whole genome sequencing of Grifola frondosa 9006-11.</title>
        <authorList>
            <person name="Min B."/>
            <person name="Park H."/>
            <person name="Kim J.-G."/>
            <person name="Cho H."/>
            <person name="Oh Y.-L."/>
            <person name="Kong W.-S."/>
            <person name="Choi I.-G."/>
        </authorList>
    </citation>
    <scope>NUCLEOTIDE SEQUENCE [LARGE SCALE GENOMIC DNA]</scope>
    <source>
        <strain evidence="1 2">9006-11</strain>
    </source>
</reference>
<sequence length="149" mass="15929">MTSEPAALPDLRRVVTGHDSSGVAIVRSDDLTQASAMWRGIKFGPLWTSQSVPTDDNNSDVDGATRALNGDMGIVMRDGVTLRYTDLAPGASAALHRTSSLDHNILITGKLVLVMEDGSETLLQTPGDVVVQRGTLHAWRNPGPGRVRE</sequence>
<protein>
    <recommendedName>
        <fullName evidence="3">Cupin 2 conserved barrel domain-containing protein</fullName>
    </recommendedName>
</protein>
<gene>
    <name evidence="1" type="ORF">A0H81_01063</name>
</gene>
<dbReference type="OrthoDB" id="5840532at2759"/>
<evidence type="ECO:0000313" key="2">
    <source>
        <dbReference type="Proteomes" id="UP000092993"/>
    </source>
</evidence>
<dbReference type="AlphaFoldDB" id="A0A1C7MQG1"/>
<dbReference type="InterPro" id="IPR047142">
    <property type="entry name" value="OryJ/VirC-like"/>
</dbReference>
<proteinExistence type="predicted"/>
<dbReference type="PANTHER" id="PTHR36156">
    <property type="entry name" value="SLR2101 PROTEIN"/>
    <property type="match status" value="1"/>
</dbReference>
<dbReference type="InterPro" id="IPR011051">
    <property type="entry name" value="RmlC_Cupin_sf"/>
</dbReference>
<dbReference type="Gene3D" id="2.60.120.10">
    <property type="entry name" value="Jelly Rolls"/>
    <property type="match status" value="1"/>
</dbReference>
<comment type="caution">
    <text evidence="1">The sequence shown here is derived from an EMBL/GenBank/DDBJ whole genome shotgun (WGS) entry which is preliminary data.</text>
</comment>
<dbReference type="EMBL" id="LUGG01000001">
    <property type="protein sequence ID" value="OBZ78669.1"/>
    <property type="molecule type" value="Genomic_DNA"/>
</dbReference>
<evidence type="ECO:0000313" key="1">
    <source>
        <dbReference type="EMBL" id="OBZ78669.1"/>
    </source>
</evidence>
<dbReference type="OMA" id="ETTWARW"/>
<dbReference type="Gene3D" id="2.20.70.150">
    <property type="match status" value="1"/>
</dbReference>
<dbReference type="CDD" id="cd02231">
    <property type="entry name" value="cupin_BLL6423-like"/>
    <property type="match status" value="1"/>
</dbReference>
<dbReference type="Proteomes" id="UP000092993">
    <property type="component" value="Unassembled WGS sequence"/>
</dbReference>
<keyword evidence="2" id="KW-1185">Reference proteome</keyword>
<dbReference type="SUPFAM" id="SSF51182">
    <property type="entry name" value="RmlC-like cupins"/>
    <property type="match status" value="1"/>
</dbReference>
<dbReference type="PANTHER" id="PTHR36156:SF2">
    <property type="entry name" value="CUPIN TYPE-2 DOMAIN-CONTAINING PROTEIN"/>
    <property type="match status" value="1"/>
</dbReference>
<name>A0A1C7MQG1_GRIFR</name>
<organism evidence="1 2">
    <name type="scientific">Grifola frondosa</name>
    <name type="common">Maitake</name>
    <name type="synonym">Polyporus frondosus</name>
    <dbReference type="NCBI Taxonomy" id="5627"/>
    <lineage>
        <taxon>Eukaryota</taxon>
        <taxon>Fungi</taxon>
        <taxon>Dikarya</taxon>
        <taxon>Basidiomycota</taxon>
        <taxon>Agaricomycotina</taxon>
        <taxon>Agaricomycetes</taxon>
        <taxon>Polyporales</taxon>
        <taxon>Grifolaceae</taxon>
        <taxon>Grifola</taxon>
    </lineage>
</organism>
<accession>A0A1C7MQG1</accession>